<accession>A0A4Y2E1E2</accession>
<gene>
    <name evidence="2" type="ORF">AVEN_248510_1</name>
</gene>
<comment type="caution">
    <text evidence="2">The sequence shown here is derived from an EMBL/GenBank/DDBJ whole genome shotgun (WGS) entry which is preliminary data.</text>
</comment>
<evidence type="ECO:0000313" key="3">
    <source>
        <dbReference type="Proteomes" id="UP000499080"/>
    </source>
</evidence>
<protein>
    <submittedName>
        <fullName evidence="2">Uncharacterized protein</fullName>
    </submittedName>
</protein>
<feature type="region of interest" description="Disordered" evidence="1">
    <location>
        <begin position="42"/>
        <end position="69"/>
    </location>
</feature>
<dbReference type="Proteomes" id="UP000499080">
    <property type="component" value="Unassembled WGS sequence"/>
</dbReference>
<name>A0A4Y2E1E2_ARAVE</name>
<dbReference type="AlphaFoldDB" id="A0A4Y2E1E2"/>
<evidence type="ECO:0000313" key="2">
    <source>
        <dbReference type="EMBL" id="GBM21685.1"/>
    </source>
</evidence>
<proteinExistence type="predicted"/>
<sequence>MILYFILWATSRSRVPVDGAAFASDVRVSAAENSERRRRGLRCLSGKVSTSGPEVPGLKPGSTKDQPRMRPVALQIIRNGQTSSRWCDVEVWRGVCTNSGIIHDV</sequence>
<keyword evidence="3" id="KW-1185">Reference proteome</keyword>
<dbReference type="EMBL" id="BGPR01000465">
    <property type="protein sequence ID" value="GBM21685.1"/>
    <property type="molecule type" value="Genomic_DNA"/>
</dbReference>
<reference evidence="2 3" key="1">
    <citation type="journal article" date="2019" name="Sci. Rep.">
        <title>Orb-weaving spider Araneus ventricosus genome elucidates the spidroin gene catalogue.</title>
        <authorList>
            <person name="Kono N."/>
            <person name="Nakamura H."/>
            <person name="Ohtoshi R."/>
            <person name="Moran D.A.P."/>
            <person name="Shinohara A."/>
            <person name="Yoshida Y."/>
            <person name="Fujiwara M."/>
            <person name="Mori M."/>
            <person name="Tomita M."/>
            <person name="Arakawa K."/>
        </authorList>
    </citation>
    <scope>NUCLEOTIDE SEQUENCE [LARGE SCALE GENOMIC DNA]</scope>
</reference>
<organism evidence="2 3">
    <name type="scientific">Araneus ventricosus</name>
    <name type="common">Orbweaver spider</name>
    <name type="synonym">Epeira ventricosa</name>
    <dbReference type="NCBI Taxonomy" id="182803"/>
    <lineage>
        <taxon>Eukaryota</taxon>
        <taxon>Metazoa</taxon>
        <taxon>Ecdysozoa</taxon>
        <taxon>Arthropoda</taxon>
        <taxon>Chelicerata</taxon>
        <taxon>Arachnida</taxon>
        <taxon>Araneae</taxon>
        <taxon>Araneomorphae</taxon>
        <taxon>Entelegynae</taxon>
        <taxon>Araneoidea</taxon>
        <taxon>Araneidae</taxon>
        <taxon>Araneus</taxon>
    </lineage>
</organism>
<evidence type="ECO:0000256" key="1">
    <source>
        <dbReference type="SAM" id="MobiDB-lite"/>
    </source>
</evidence>